<gene>
    <name evidence="12" type="primary">pstC</name>
    <name evidence="12" type="ORF">C4541_10455</name>
</gene>
<dbReference type="AlphaFoldDB" id="A0A3A4QWZ5"/>
<evidence type="ECO:0000256" key="4">
    <source>
        <dbReference type="ARBA" id="ARBA00022475"/>
    </source>
</evidence>
<evidence type="ECO:0000256" key="10">
    <source>
        <dbReference type="RuleBase" id="RU363054"/>
    </source>
</evidence>
<evidence type="ECO:0000256" key="5">
    <source>
        <dbReference type="ARBA" id="ARBA00022592"/>
    </source>
</evidence>
<protein>
    <recommendedName>
        <fullName evidence="10">Phosphate transport system permease protein</fullName>
    </recommendedName>
</protein>
<comment type="caution">
    <text evidence="12">The sequence shown here is derived from an EMBL/GenBank/DDBJ whole genome shotgun (WGS) entry which is preliminary data.</text>
</comment>
<comment type="function">
    <text evidence="10">Part of the binding-protein-dependent transport system for phosphate; probably responsible for the translocation of the substrate across the membrane.</text>
</comment>
<proteinExistence type="inferred from homology"/>
<dbReference type="GO" id="GO:0005315">
    <property type="term" value="F:phosphate transmembrane transporter activity"/>
    <property type="evidence" value="ECO:0007669"/>
    <property type="project" value="InterPro"/>
</dbReference>
<evidence type="ECO:0000256" key="3">
    <source>
        <dbReference type="ARBA" id="ARBA00022448"/>
    </source>
</evidence>
<evidence type="ECO:0000256" key="2">
    <source>
        <dbReference type="ARBA" id="ARBA00007069"/>
    </source>
</evidence>
<evidence type="ECO:0000256" key="9">
    <source>
        <dbReference type="RuleBase" id="RU363032"/>
    </source>
</evidence>
<dbReference type="NCBIfam" id="TIGR02138">
    <property type="entry name" value="phosphate_pstC"/>
    <property type="match status" value="1"/>
</dbReference>
<evidence type="ECO:0000259" key="11">
    <source>
        <dbReference type="PROSITE" id="PS50928"/>
    </source>
</evidence>
<feature type="domain" description="ABC transmembrane type-1" evidence="11">
    <location>
        <begin position="83"/>
        <end position="308"/>
    </location>
</feature>
<dbReference type="InterPro" id="IPR000515">
    <property type="entry name" value="MetI-like"/>
</dbReference>
<evidence type="ECO:0000256" key="6">
    <source>
        <dbReference type="ARBA" id="ARBA00022692"/>
    </source>
</evidence>
<evidence type="ECO:0000313" key="13">
    <source>
        <dbReference type="Proteomes" id="UP000266426"/>
    </source>
</evidence>
<dbReference type="GO" id="GO:0005886">
    <property type="term" value="C:plasma membrane"/>
    <property type="evidence" value="ECO:0007669"/>
    <property type="project" value="UniProtKB-SubCell"/>
</dbReference>
<comment type="caution">
    <text evidence="10">Lacks conserved residue(s) required for the propagation of feature annotation.</text>
</comment>
<reference evidence="12 13" key="1">
    <citation type="journal article" date="2017" name="ISME J.">
        <title>Energy and carbon metabolisms in a deep terrestrial subsurface fluid microbial community.</title>
        <authorList>
            <person name="Momper L."/>
            <person name="Jungbluth S.P."/>
            <person name="Lee M.D."/>
            <person name="Amend J.P."/>
        </authorList>
    </citation>
    <scope>NUCLEOTIDE SEQUENCE [LARGE SCALE GENOMIC DNA]</scope>
    <source>
        <strain evidence="12">SURF_26</strain>
    </source>
</reference>
<name>A0A3A4QWZ5_9BACT</name>
<comment type="similarity">
    <text evidence="2 10">Belongs to the binding-protein-dependent transport system permease family. CysTW subfamily.</text>
</comment>
<dbReference type="PANTHER" id="PTHR30425:SF1">
    <property type="entry name" value="PHOSPHATE TRANSPORT SYSTEM PERMEASE PROTEIN PSTC"/>
    <property type="match status" value="1"/>
</dbReference>
<keyword evidence="8 9" id="KW-0472">Membrane</keyword>
<sequence>MRYKTVHTMNNLLTAHFRHLSTSEKILRILCIASVFIIFFVICGIISSLLYYSAPALKQFGLSFLFSRSWNPGTIQFGALTSIYGTMATTLIASIIALPISIMAALYISEFSHPVISRFFGTVIEILSAIPSVIYGLWGLFVLVPVMSSLVQPLLQALCGSLPFFKGALNGLGILTAGIILAIMIIPFTINATRQILDKVPSEIKDASYSLGATQWETIHALLLRFCSPGILGTCLLGVSKALGEAVAVAFVIGNKHIISLSLFSSGNTIGSTLVNEFVEAPDKLHRSALIELGLVLFIITVGVHTIARLWLRKINVVSGVE</sequence>
<dbReference type="InterPro" id="IPR035906">
    <property type="entry name" value="MetI-like_sf"/>
</dbReference>
<feature type="transmembrane region" description="Helical" evidence="9">
    <location>
        <begin position="26"/>
        <end position="54"/>
    </location>
</feature>
<dbReference type="GO" id="GO:0006817">
    <property type="term" value="P:phosphate ion transport"/>
    <property type="evidence" value="ECO:0007669"/>
    <property type="project" value="UniProtKB-KW"/>
</dbReference>
<keyword evidence="7 9" id="KW-1133">Transmembrane helix</keyword>
<keyword evidence="6 9" id="KW-0812">Transmembrane</keyword>
<feature type="transmembrane region" description="Helical" evidence="9">
    <location>
        <begin position="74"/>
        <end position="107"/>
    </location>
</feature>
<dbReference type="Pfam" id="PF00528">
    <property type="entry name" value="BPD_transp_1"/>
    <property type="match status" value="1"/>
</dbReference>
<keyword evidence="5 10" id="KW-0592">Phosphate transport</keyword>
<feature type="transmembrane region" description="Helical" evidence="9">
    <location>
        <begin position="119"/>
        <end position="147"/>
    </location>
</feature>
<dbReference type="Gene3D" id="1.10.3720.10">
    <property type="entry name" value="MetI-like"/>
    <property type="match status" value="1"/>
</dbReference>
<evidence type="ECO:0000256" key="8">
    <source>
        <dbReference type="ARBA" id="ARBA00023136"/>
    </source>
</evidence>
<dbReference type="EMBL" id="QZJZ01000083">
    <property type="protein sequence ID" value="RJP57272.1"/>
    <property type="molecule type" value="Genomic_DNA"/>
</dbReference>
<keyword evidence="3 9" id="KW-0813">Transport</keyword>
<dbReference type="InterPro" id="IPR051124">
    <property type="entry name" value="Phosphate_Transport_Permease"/>
</dbReference>
<organism evidence="12 13">
    <name type="scientific">Candidatus Auribacter fodinae</name>
    <dbReference type="NCBI Taxonomy" id="2093366"/>
    <lineage>
        <taxon>Bacteria</taxon>
        <taxon>Pseudomonadati</taxon>
        <taxon>Candidatus Auribacterota</taxon>
        <taxon>Candidatus Auribacteria</taxon>
        <taxon>Candidatus Auribacterales</taxon>
        <taxon>Candidatus Auribacteraceae</taxon>
        <taxon>Candidatus Auribacter</taxon>
    </lineage>
</organism>
<comment type="subcellular location">
    <subcellularLocation>
        <location evidence="1 9">Cell membrane</location>
        <topology evidence="1 9">Multi-pass membrane protein</topology>
    </subcellularLocation>
</comment>
<dbReference type="Proteomes" id="UP000266426">
    <property type="component" value="Unassembled WGS sequence"/>
</dbReference>
<dbReference type="InterPro" id="IPR011864">
    <property type="entry name" value="Phosphate_PstC"/>
</dbReference>
<evidence type="ECO:0000256" key="1">
    <source>
        <dbReference type="ARBA" id="ARBA00004651"/>
    </source>
</evidence>
<feature type="transmembrane region" description="Helical" evidence="9">
    <location>
        <begin position="293"/>
        <end position="312"/>
    </location>
</feature>
<dbReference type="CDD" id="cd06261">
    <property type="entry name" value="TM_PBP2"/>
    <property type="match status" value="1"/>
</dbReference>
<dbReference type="SUPFAM" id="SSF161098">
    <property type="entry name" value="MetI-like"/>
    <property type="match status" value="1"/>
</dbReference>
<evidence type="ECO:0000313" key="12">
    <source>
        <dbReference type="EMBL" id="RJP57272.1"/>
    </source>
</evidence>
<feature type="transmembrane region" description="Helical" evidence="9">
    <location>
        <begin position="167"/>
        <end position="190"/>
    </location>
</feature>
<accession>A0A3A4QWZ5</accession>
<evidence type="ECO:0000256" key="7">
    <source>
        <dbReference type="ARBA" id="ARBA00022989"/>
    </source>
</evidence>
<dbReference type="PROSITE" id="PS50928">
    <property type="entry name" value="ABC_TM1"/>
    <property type="match status" value="1"/>
</dbReference>
<dbReference type="PANTHER" id="PTHR30425">
    <property type="entry name" value="PHOSPHATE TRANSPORT SYSTEM PERMEASE PROTEIN PST"/>
    <property type="match status" value="1"/>
</dbReference>
<keyword evidence="4 10" id="KW-1003">Cell membrane</keyword>